<evidence type="ECO:0000256" key="3">
    <source>
        <dbReference type="SAM" id="Phobius"/>
    </source>
</evidence>
<keyword evidence="7" id="KW-1185">Reference proteome</keyword>
<keyword evidence="3" id="KW-1133">Transmembrane helix</keyword>
<feature type="chain" id="PRO_5013234733" description="Big-1 domain-containing protein" evidence="4">
    <location>
        <begin position="34"/>
        <end position="2200"/>
    </location>
</feature>
<accession>A0A229UHN0</accession>
<keyword evidence="3" id="KW-0472">Membrane</keyword>
<keyword evidence="3" id="KW-0812">Transmembrane</keyword>
<gene>
    <name evidence="6" type="ORF">CF651_28185</name>
</gene>
<dbReference type="InterPro" id="IPR013783">
    <property type="entry name" value="Ig-like_fold"/>
</dbReference>
<evidence type="ECO:0000256" key="2">
    <source>
        <dbReference type="SAM" id="MobiDB-lite"/>
    </source>
</evidence>
<dbReference type="Pfam" id="PF24547">
    <property type="entry name" value="DUF7601"/>
    <property type="match status" value="3"/>
</dbReference>
<feature type="domain" description="Big-1" evidence="5">
    <location>
        <begin position="1548"/>
        <end position="1642"/>
    </location>
</feature>
<dbReference type="RefSeq" id="WP_094018199.1">
    <property type="nucleotide sequence ID" value="NZ_NMQW01000053.1"/>
</dbReference>
<feature type="signal peptide" evidence="4">
    <location>
        <begin position="1"/>
        <end position="33"/>
    </location>
</feature>
<evidence type="ECO:0000313" key="6">
    <source>
        <dbReference type="EMBL" id="OXM82896.1"/>
    </source>
</evidence>
<keyword evidence="4" id="KW-0732">Signal</keyword>
<comment type="caution">
    <text evidence="6">The sequence shown here is derived from an EMBL/GenBank/DDBJ whole genome shotgun (WGS) entry which is preliminary data.</text>
</comment>
<evidence type="ECO:0000256" key="1">
    <source>
        <dbReference type="ARBA" id="ARBA00010116"/>
    </source>
</evidence>
<comment type="similarity">
    <text evidence="1">Belongs to the intimin/invasin family.</text>
</comment>
<feature type="compositionally biased region" description="Low complexity" evidence="2">
    <location>
        <begin position="1957"/>
        <end position="2156"/>
    </location>
</feature>
<dbReference type="OrthoDB" id="283370at2"/>
<evidence type="ECO:0000256" key="4">
    <source>
        <dbReference type="SAM" id="SignalP"/>
    </source>
</evidence>
<dbReference type="InterPro" id="IPR003344">
    <property type="entry name" value="Big_1_dom"/>
</dbReference>
<dbReference type="Gene3D" id="2.60.40.1140">
    <property type="entry name" value="Collagen-binding surface protein Cna, B-type domain"/>
    <property type="match status" value="3"/>
</dbReference>
<dbReference type="Gene3D" id="2.60.40.1120">
    <property type="entry name" value="Carboxypeptidase-like, regulatory domain"/>
    <property type="match status" value="2"/>
</dbReference>
<dbReference type="Gene3D" id="2.60.40.10">
    <property type="entry name" value="Immunoglobulins"/>
    <property type="match status" value="2"/>
</dbReference>
<dbReference type="InterPro" id="IPR008964">
    <property type="entry name" value="Invasin/intimin_cell_adhesion"/>
</dbReference>
<dbReference type="SUPFAM" id="SSF49373">
    <property type="entry name" value="Invasin/intimin cell-adhesion fragments"/>
    <property type="match status" value="1"/>
</dbReference>
<dbReference type="PROSITE" id="PS51127">
    <property type="entry name" value="BIG1"/>
    <property type="match status" value="1"/>
</dbReference>
<organism evidence="6 7">
    <name type="scientific">Paenibacillus rigui</name>
    <dbReference type="NCBI Taxonomy" id="554312"/>
    <lineage>
        <taxon>Bacteria</taxon>
        <taxon>Bacillati</taxon>
        <taxon>Bacillota</taxon>
        <taxon>Bacilli</taxon>
        <taxon>Bacillales</taxon>
        <taxon>Paenibacillaceae</taxon>
        <taxon>Paenibacillus</taxon>
    </lineage>
</organism>
<dbReference type="InterPro" id="IPR055382">
    <property type="entry name" value="DUF7601"/>
</dbReference>
<protein>
    <recommendedName>
        <fullName evidence="5">Big-1 domain-containing protein</fullName>
    </recommendedName>
</protein>
<proteinExistence type="inferred from homology"/>
<reference evidence="6 7" key="1">
    <citation type="submission" date="2017-07" db="EMBL/GenBank/DDBJ databases">
        <title>Genome sequencing and assembly of Paenibacillus rigui.</title>
        <authorList>
            <person name="Mayilraj S."/>
        </authorList>
    </citation>
    <scope>NUCLEOTIDE SEQUENCE [LARGE SCALE GENOMIC DNA]</scope>
    <source>
        <strain evidence="6 7">JCM 16352</strain>
    </source>
</reference>
<evidence type="ECO:0000259" key="5">
    <source>
        <dbReference type="PROSITE" id="PS51127"/>
    </source>
</evidence>
<feature type="region of interest" description="Disordered" evidence="2">
    <location>
        <begin position="1948"/>
        <end position="2163"/>
    </location>
</feature>
<dbReference type="Pfam" id="PF13620">
    <property type="entry name" value="CarboxypepD_reg"/>
    <property type="match status" value="1"/>
</dbReference>
<dbReference type="EMBL" id="NMQW01000053">
    <property type="protein sequence ID" value="OXM82896.1"/>
    <property type="molecule type" value="Genomic_DNA"/>
</dbReference>
<dbReference type="Proteomes" id="UP000215509">
    <property type="component" value="Unassembled WGS sequence"/>
</dbReference>
<dbReference type="SUPFAM" id="SSF49478">
    <property type="entry name" value="Cna protein B-type domain"/>
    <property type="match status" value="1"/>
</dbReference>
<sequence>MKRKRSVSKSLLSCCLAVLLVLQTMAFSATANADSAPGNSETAVASEPSVHTAVYAAPEAATLKTLESNPADKTAVLKGANTTFSLEVVQDSKAVNTGGIIQGRQPFTLTLSNIKVPVFGDNQSAAPESIILKNDKVIFDKATYFPMVNLTATGSKDIMLGGLKIATVAFTATTITITFDGDDTFFNGAKKDVLINLSSTAKADVSGVGYGAQAATQIFGANYLIDNPALTPKYTIAITPQDITKPSQYSYVNLNGTSFVNGTITWKVDVAAFDRDDNTIPLPLDGKTFYDNLSEKGLQNTNAAGAYVEGSFTVDGQSATPVYANGALSYTFPDASTPEASRSKATITFKTWIPKGLYYYEYHTVPGNDGGQKLDTTAQLKDTDEKLLVEAGSYRINIYPDWIQKYGAVSKQGNDTLVTWTIDVNKNYHKQGLKSFTITDALPTGLSFESAAYQQWDTGTSNWSTTSTPIDPDEGTKSIYSFGTVNDAVRLVIVSKVVSDSTFTNRARANWSLEDPPGGLQNNDATMGNEPNTVSDYATVTVGAHSITKSGSASYNVSGSVNDYDIAAITWNVNVTPQYEDPNLAVYDLLRYDASFDITKVDENSQVSNQVLTEISKKLYGNTWQQYQADSFKGDAGLTLEVIPLTQGGKTVADLLKVTGFKDTSASFTFRSFMTNPNDFAGQYTGGQPYRHNRAYLFSGNTFLGNGDAYPQVFSRMLNKEMLFASIPLKADGTPENVKPNNVGSYIRDDSNEAWTIAAYDRVTKTVTFRLAVNIPGLKTDQMTGVNRVATDIKLVDTLPAGWEFVKFSEENGKDYELYEGLRNIADYGKQINSIVKVIEPNDPHHVVSFSAKDNVGTFSFTKLESPYVILVKARPTAEAMNADFMAGKTKHEGFNTAELKIKWGDVEKVIAESRKVIVPLSPLGKSATKPAPGIQEWTVNYAPSFAMKDGVYLQDTLGAGLKLREDENGNPSLTPPDMAVYRAKITASGALERVGAALDLTGPDPEVKVEMQKSAGNPTKLIFKIKDPNQFYQFVYQTESSGMSPGKVGNKIELLGDDSLPAIMASSESTLDANDVSGSAGSNGVLYILKVDPANKPLIGVEITLYEADGVTAAKDQQGKPIKGITDANGRLTLLIPTPGLYQLKQTYIDENTYLPTTTVYPVRVANVKDSPVFVGGELVTSTKPLVVPTPVWETGDLKLDMQLEGKAADSTKDFSYKVTFSNGKSYDYYDASGTKLGTVANGGTITLKGGNVVTFKGIPDGIIYTIVQDDYTSNGYITNPADLTRTGKIVKSSTVDAHYVNAKYLDGQLTVSQTVAGNGGEMDKLFTYTVKFDDADPGKQYSYTYTKIDGTSETGTIQSGGKFALKHGENIVIAGISKGTVYTVTENDYTADEYVVNLPEWKSSGTIADGEDAKVSFVNTRMVYGGLLIGQTVAGNGGEMDKLFTYTVKFDGVDPSKEYMYTYTKIDGTNETRTIQSSGTISLKHGETAIFDASQILQGGTYTVSQTDYTSDGYTTDPETLVHTGTIVEKKIAEARFVNTRYLSSTLTLTANPAIVPGDGKTPSKITATLIDHDGKPVVGREIVLTLPDNSVVTATTDSEGKAVIPYTPPLLTETAPKQHTITSKTTSTSDGDATASTTVTAMPAAITGVLRNNTTGKVIPNATVTVKNDDTNELHTITTDENGAYFLAVPPGGSYTVNFTQMVNINGSPTPITFAQKAKIDGGVTEGEAVPAEITAVGVMLFKQSDGKSVLLNNAFAGKLHIYLKDAHGNYLEDNGVPKAFDVQSNGTFLVDGLSTGAYTMEVRYEFNPGKELTLIRDSKLTVAANGELNISQGLVDPYGIITDATTGATIEGAEVTLYYADTPRNKANGIVPGTKVTLPAIPGFAPNDNASPSQNSDGTGAYAYMVFPDTDYYLVVTKAGYVMHTSATINVGTDIVRYDVQLTRETGSGNGNSGSDNDNSGSDNGNNGAGNSNNGAGNSNNGSGNSNNGAGNSNNGAGNSNNGAGNSNNGAGNSNNGADNGNNGAGNSNNGAGNSNNGSDNGNNGSGNSNNGSDNGNNGADNGNNGSDNGNNGSGNSNNGSGNSNNGAGNSNNGAGNSNNGSGNSNNGADNGNNGSGNSNNGAGNSNNGADNGNNGTDNGNSNNGADNGNSDNELDDVPKTGDNSISLAFYMALVLMSLITIGFCLPNSKKKKYIQ</sequence>
<evidence type="ECO:0000313" key="7">
    <source>
        <dbReference type="Proteomes" id="UP000215509"/>
    </source>
</evidence>
<dbReference type="SMART" id="SM00634">
    <property type="entry name" value="BID_1"/>
    <property type="match status" value="1"/>
</dbReference>
<name>A0A229UHN0_9BACL</name>
<feature type="transmembrane region" description="Helical" evidence="3">
    <location>
        <begin position="2172"/>
        <end position="2190"/>
    </location>
</feature>